<evidence type="ECO:0000256" key="3">
    <source>
        <dbReference type="ARBA" id="ARBA00023136"/>
    </source>
</evidence>
<feature type="transmembrane region" description="Helical" evidence="4">
    <location>
        <begin position="377"/>
        <end position="402"/>
    </location>
</feature>
<feature type="transmembrane region" description="Helical" evidence="4">
    <location>
        <begin position="165"/>
        <end position="184"/>
    </location>
</feature>
<evidence type="ECO:0000256" key="4">
    <source>
        <dbReference type="SAM" id="Phobius"/>
    </source>
</evidence>
<organism evidence="5 6">
    <name type="scientific">Parahaliea maris</name>
    <dbReference type="NCBI Taxonomy" id="2716870"/>
    <lineage>
        <taxon>Bacteria</taxon>
        <taxon>Pseudomonadati</taxon>
        <taxon>Pseudomonadota</taxon>
        <taxon>Gammaproteobacteria</taxon>
        <taxon>Cellvibrionales</taxon>
        <taxon>Halieaceae</taxon>
        <taxon>Parahaliea</taxon>
    </lineage>
</organism>
<name>A0A5C9A2Z9_9GAMM</name>
<keyword evidence="2 4" id="KW-1133">Transmembrane helix</keyword>
<dbReference type="AlphaFoldDB" id="A0A5C9A2Z9"/>
<sequence length="424" mass="45832">MHPREVTATLTSFLLVLILMGAYYLLRPLRDAMASDWSDAEVSWLWTFTFFFSAVAVSLYGTAITRIRFHYLVPGVYGFFAASFVLFYLGAASDQHPVVIDKAFYVWISVFSLFHISVFWSFMADTFSKPQSKRLFGFIGAGASVGAIGGPAAVTLLAGDTGTQPLLLVAAVLLVLTLPVIALLQRQKNTVLHNEEVHVGQGDFDYVGGNPLSGFVDFVRNPYLLGIGLFIFFYTAISSFVYFQLKNLLADYDEATRAQIWAAMDLVVNTLTILIAAFATGRMAKHLGLPFTLASVPVFIGAGMLMLAAAPMVSVVVAIQVARRAGNYAISRPAREMLFTAVDRETRFKAKPVIDIVVYRGGDMINAWGFTALTQGLGLGMAAVAGVGAVIAAVWAALGIYLGRRFNGMKDDGPAKAVTAVPAD</sequence>
<keyword evidence="6" id="KW-1185">Reference proteome</keyword>
<feature type="transmembrane region" description="Helical" evidence="4">
    <location>
        <begin position="103"/>
        <end position="123"/>
    </location>
</feature>
<feature type="transmembrane region" description="Helical" evidence="4">
    <location>
        <begin position="223"/>
        <end position="245"/>
    </location>
</feature>
<dbReference type="EMBL" id="VRZA01000003">
    <property type="protein sequence ID" value="TXS94322.1"/>
    <property type="molecule type" value="Genomic_DNA"/>
</dbReference>
<evidence type="ECO:0000256" key="2">
    <source>
        <dbReference type="ARBA" id="ARBA00022989"/>
    </source>
</evidence>
<dbReference type="InterPro" id="IPR011701">
    <property type="entry name" value="MFS"/>
</dbReference>
<dbReference type="PANTHER" id="PTHR43596:SF1">
    <property type="entry name" value="ADP,ATP CARRIER PROTEIN"/>
    <property type="match status" value="1"/>
</dbReference>
<protein>
    <submittedName>
        <fullName evidence="5">MFS transporter</fullName>
    </submittedName>
</protein>
<feature type="transmembrane region" description="Helical" evidence="4">
    <location>
        <begin position="45"/>
        <end position="64"/>
    </location>
</feature>
<evidence type="ECO:0000256" key="1">
    <source>
        <dbReference type="ARBA" id="ARBA00022692"/>
    </source>
</evidence>
<feature type="transmembrane region" description="Helical" evidence="4">
    <location>
        <begin position="7"/>
        <end position="25"/>
    </location>
</feature>
<proteinExistence type="predicted"/>
<comment type="caution">
    <text evidence="5">The sequence shown here is derived from an EMBL/GenBank/DDBJ whole genome shotgun (WGS) entry which is preliminary data.</text>
</comment>
<evidence type="ECO:0000313" key="5">
    <source>
        <dbReference type="EMBL" id="TXS94322.1"/>
    </source>
</evidence>
<dbReference type="Proteomes" id="UP000321039">
    <property type="component" value="Unassembled WGS sequence"/>
</dbReference>
<accession>A0A5C9A2Z9</accession>
<dbReference type="Pfam" id="PF07690">
    <property type="entry name" value="MFS_1"/>
    <property type="match status" value="1"/>
</dbReference>
<feature type="transmembrane region" description="Helical" evidence="4">
    <location>
        <begin position="71"/>
        <end position="91"/>
    </location>
</feature>
<evidence type="ECO:0000313" key="6">
    <source>
        <dbReference type="Proteomes" id="UP000321039"/>
    </source>
</evidence>
<dbReference type="Gene3D" id="1.20.1250.20">
    <property type="entry name" value="MFS general substrate transporter like domains"/>
    <property type="match status" value="1"/>
</dbReference>
<dbReference type="PANTHER" id="PTHR43596">
    <property type="entry name" value="ADP,ATP CARRIER PROTEIN"/>
    <property type="match status" value="1"/>
</dbReference>
<feature type="transmembrane region" description="Helical" evidence="4">
    <location>
        <begin position="135"/>
        <end position="159"/>
    </location>
</feature>
<dbReference type="InterPro" id="IPR036259">
    <property type="entry name" value="MFS_trans_sf"/>
</dbReference>
<dbReference type="GO" id="GO:0022857">
    <property type="term" value="F:transmembrane transporter activity"/>
    <property type="evidence" value="ECO:0007669"/>
    <property type="project" value="InterPro"/>
</dbReference>
<feature type="transmembrane region" description="Helical" evidence="4">
    <location>
        <begin position="260"/>
        <end position="279"/>
    </location>
</feature>
<reference evidence="5 6" key="1">
    <citation type="submission" date="2019-08" db="EMBL/GenBank/DDBJ databases">
        <title>Parahaliea maris sp. nov., isolated from the surface seawater.</title>
        <authorList>
            <person name="Liu Y."/>
        </authorList>
    </citation>
    <scope>NUCLEOTIDE SEQUENCE [LARGE SCALE GENOMIC DNA]</scope>
    <source>
        <strain evidence="5 6">HSLHS9</strain>
    </source>
</reference>
<feature type="transmembrane region" description="Helical" evidence="4">
    <location>
        <begin position="291"/>
        <end position="319"/>
    </location>
</feature>
<keyword evidence="1 4" id="KW-0812">Transmembrane</keyword>
<gene>
    <name evidence="5" type="ORF">FV139_10670</name>
</gene>
<keyword evidence="3 4" id="KW-0472">Membrane</keyword>
<dbReference type="SUPFAM" id="SSF103473">
    <property type="entry name" value="MFS general substrate transporter"/>
    <property type="match status" value="1"/>
</dbReference>